<reference evidence="2" key="1">
    <citation type="submission" date="2021-01" db="EMBL/GenBank/DDBJ databases">
        <authorList>
            <consortium name="Genoscope - CEA"/>
            <person name="William W."/>
        </authorList>
    </citation>
    <scope>NUCLEOTIDE SEQUENCE</scope>
</reference>
<gene>
    <name evidence="2" type="ORF">PPRIM_AZ9-3.1.T0860212</name>
</gene>
<dbReference type="Proteomes" id="UP000688137">
    <property type="component" value="Unassembled WGS sequence"/>
</dbReference>
<proteinExistence type="predicted"/>
<evidence type="ECO:0000256" key="1">
    <source>
        <dbReference type="SAM" id="MobiDB-lite"/>
    </source>
</evidence>
<dbReference type="EMBL" id="CAJJDM010000089">
    <property type="protein sequence ID" value="CAD8090792.1"/>
    <property type="molecule type" value="Genomic_DNA"/>
</dbReference>
<dbReference type="AlphaFoldDB" id="A0A8S1NFB4"/>
<feature type="compositionally biased region" description="Basic residues" evidence="1">
    <location>
        <begin position="147"/>
        <end position="159"/>
    </location>
</feature>
<evidence type="ECO:0000313" key="2">
    <source>
        <dbReference type="EMBL" id="CAD8090792.1"/>
    </source>
</evidence>
<organism evidence="2 3">
    <name type="scientific">Paramecium primaurelia</name>
    <dbReference type="NCBI Taxonomy" id="5886"/>
    <lineage>
        <taxon>Eukaryota</taxon>
        <taxon>Sar</taxon>
        <taxon>Alveolata</taxon>
        <taxon>Ciliophora</taxon>
        <taxon>Intramacronucleata</taxon>
        <taxon>Oligohymenophorea</taxon>
        <taxon>Peniculida</taxon>
        <taxon>Parameciidae</taxon>
        <taxon>Paramecium</taxon>
    </lineage>
</organism>
<keyword evidence="3" id="KW-1185">Reference proteome</keyword>
<comment type="caution">
    <text evidence="2">The sequence shown here is derived from an EMBL/GenBank/DDBJ whole genome shotgun (WGS) entry which is preliminary data.</text>
</comment>
<name>A0A8S1NFB4_PARPR</name>
<dbReference type="OMA" id="MVWDEKK"/>
<accession>A0A8S1NFB4</accession>
<sequence length="159" mass="19122">MTSNINILFDKPKLTLTALDTVEQYDFDIIVDKVSEQLKYVSQRLIEGQQETDLPYDKENIILPRQQTYIQKVKDSKFAKKKKNRMVWDEKKKDWILRKLKKRDSVIPPIIEATKSDAYEDVFRKKEMEHELKKSKKQLRLVQRDKQKQKKLQSIKKQL</sequence>
<protein>
    <submittedName>
        <fullName evidence="2">Uncharacterized protein</fullName>
    </submittedName>
</protein>
<evidence type="ECO:0000313" key="3">
    <source>
        <dbReference type="Proteomes" id="UP000688137"/>
    </source>
</evidence>
<feature type="region of interest" description="Disordered" evidence="1">
    <location>
        <begin position="134"/>
        <end position="159"/>
    </location>
</feature>